<dbReference type="PANTHER" id="PTHR30250">
    <property type="entry name" value="PST FAMILY PREDICTED COLANIC ACID TRANSPORTER"/>
    <property type="match status" value="1"/>
</dbReference>
<keyword evidence="3 6" id="KW-0812">Transmembrane</keyword>
<keyword evidence="5 6" id="KW-0472">Membrane</keyword>
<feature type="transmembrane region" description="Helical" evidence="6">
    <location>
        <begin position="57"/>
        <end position="76"/>
    </location>
</feature>
<organism evidence="7 8">
    <name type="scientific">Hephaestia caeni</name>
    <dbReference type="NCBI Taxonomy" id="645617"/>
    <lineage>
        <taxon>Bacteria</taxon>
        <taxon>Pseudomonadati</taxon>
        <taxon>Pseudomonadota</taxon>
        <taxon>Alphaproteobacteria</taxon>
        <taxon>Sphingomonadales</taxon>
        <taxon>Sphingomonadaceae</taxon>
        <taxon>Hephaestia</taxon>
    </lineage>
</organism>
<feature type="transmembrane region" description="Helical" evidence="6">
    <location>
        <begin position="24"/>
        <end position="45"/>
    </location>
</feature>
<dbReference type="InterPro" id="IPR050833">
    <property type="entry name" value="Poly_Biosynth_Transport"/>
</dbReference>
<keyword evidence="4 6" id="KW-1133">Transmembrane helix</keyword>
<proteinExistence type="predicted"/>
<comment type="caution">
    <text evidence="7">The sequence shown here is derived from an EMBL/GenBank/DDBJ whole genome shotgun (WGS) entry which is preliminary data.</text>
</comment>
<accession>A0A397NJX5</accession>
<keyword evidence="2" id="KW-1003">Cell membrane</keyword>
<evidence type="ECO:0000256" key="1">
    <source>
        <dbReference type="ARBA" id="ARBA00004651"/>
    </source>
</evidence>
<dbReference type="EMBL" id="QXDC01000005">
    <property type="protein sequence ID" value="RIA36628.1"/>
    <property type="molecule type" value="Genomic_DNA"/>
</dbReference>
<dbReference type="OrthoDB" id="493991at2"/>
<dbReference type="Pfam" id="PF01943">
    <property type="entry name" value="Polysacc_synt"/>
    <property type="match status" value="1"/>
</dbReference>
<gene>
    <name evidence="7" type="ORF">DFR49_3912</name>
</gene>
<evidence type="ECO:0000256" key="2">
    <source>
        <dbReference type="ARBA" id="ARBA00022475"/>
    </source>
</evidence>
<protein>
    <submittedName>
        <fullName evidence="7">O-antigen/teichoic acid export membrane protein</fullName>
    </submittedName>
</protein>
<dbReference type="PANTHER" id="PTHR30250:SF31">
    <property type="entry name" value="INNER MEMBRANE PROTEIN YGHQ"/>
    <property type="match status" value="1"/>
</dbReference>
<evidence type="ECO:0000313" key="8">
    <source>
        <dbReference type="Proteomes" id="UP000266568"/>
    </source>
</evidence>
<dbReference type="InterPro" id="IPR002797">
    <property type="entry name" value="Polysacc_synth"/>
</dbReference>
<feature type="transmembrane region" description="Helical" evidence="6">
    <location>
        <begin position="412"/>
        <end position="434"/>
    </location>
</feature>
<feature type="transmembrane region" description="Helical" evidence="6">
    <location>
        <begin position="388"/>
        <end position="406"/>
    </location>
</feature>
<name>A0A397NJX5_9SPHN</name>
<evidence type="ECO:0000256" key="3">
    <source>
        <dbReference type="ARBA" id="ARBA00022692"/>
    </source>
</evidence>
<feature type="transmembrane region" description="Helical" evidence="6">
    <location>
        <begin position="320"/>
        <end position="338"/>
    </location>
</feature>
<keyword evidence="8" id="KW-1185">Reference proteome</keyword>
<feature type="transmembrane region" description="Helical" evidence="6">
    <location>
        <begin position="358"/>
        <end position="381"/>
    </location>
</feature>
<reference evidence="7 8" key="1">
    <citation type="submission" date="2018-08" db="EMBL/GenBank/DDBJ databases">
        <title>Genomic Encyclopedia of Type Strains, Phase IV (KMG-IV): sequencing the most valuable type-strain genomes for metagenomic binning, comparative biology and taxonomic classification.</title>
        <authorList>
            <person name="Goeker M."/>
        </authorList>
    </citation>
    <scope>NUCLEOTIDE SEQUENCE [LARGE SCALE GENOMIC DNA]</scope>
    <source>
        <strain evidence="7 8">DSM 25527</strain>
    </source>
</reference>
<feature type="transmembrane region" description="Helical" evidence="6">
    <location>
        <begin position="97"/>
        <end position="125"/>
    </location>
</feature>
<evidence type="ECO:0000256" key="6">
    <source>
        <dbReference type="SAM" id="Phobius"/>
    </source>
</evidence>
<feature type="transmembrane region" description="Helical" evidence="6">
    <location>
        <begin position="137"/>
        <end position="157"/>
    </location>
</feature>
<dbReference type="GO" id="GO:0005886">
    <property type="term" value="C:plasma membrane"/>
    <property type="evidence" value="ECO:0007669"/>
    <property type="project" value="UniProtKB-SubCell"/>
</dbReference>
<evidence type="ECO:0000256" key="5">
    <source>
        <dbReference type="ARBA" id="ARBA00023136"/>
    </source>
</evidence>
<feature type="transmembrane region" description="Helical" evidence="6">
    <location>
        <begin position="178"/>
        <end position="201"/>
    </location>
</feature>
<evidence type="ECO:0000313" key="7">
    <source>
        <dbReference type="EMBL" id="RIA36628.1"/>
    </source>
</evidence>
<comment type="subcellular location">
    <subcellularLocation>
        <location evidence="1">Cell membrane</location>
        <topology evidence="1">Multi-pass membrane protein</topology>
    </subcellularLocation>
</comment>
<dbReference type="AlphaFoldDB" id="A0A397NJX5"/>
<dbReference type="RefSeq" id="WP_119037351.1">
    <property type="nucleotide sequence ID" value="NZ_QXDC01000005.1"/>
</dbReference>
<sequence>MDNDHSTRGFARLPRGVRAAARNLGWLLASRGVLAVLSLVYLGVATRTLGAADFGRFALITGASQAIALLVGFQTWQIVVRYGVDHLNSGDDIGLAALLRACVGLDVLSALVGIGLAILILAVWGGDFGITPDLMRATLLFAVVQLVTIRSTPLGILRLRDRFSLSALADSMTPLVRFVGAGLAFALLPTVEGFLLAWAAAELVTAGAYWIILARTGDLGLLTRRPPADRRLLADNPGLVRFTLSTNTSSTLSLSTKHVPLLLVGGYVGPAAAGAFRLAFQIAQALAKLSQLLARAAFPEIVRAVRSPAAARLPRMLARLFWASSAAALVILAIVAVAGKPILVLVGGHSFSDAGPLLLWLAAAGCVDLATVSFEPVLMAVHRAGTAMVARTAAVIVLLVTTVALLPRMGEVGAGIGVLAGSVAGALLLGAAVIRYARSTRSSPDDQPPRATS</sequence>
<evidence type="ECO:0000256" key="4">
    <source>
        <dbReference type="ARBA" id="ARBA00022989"/>
    </source>
</evidence>
<dbReference type="Proteomes" id="UP000266568">
    <property type="component" value="Unassembled WGS sequence"/>
</dbReference>